<gene>
    <name evidence="9" type="ORF">ACH5RR_031432</name>
</gene>
<feature type="domain" description="TPX2 C-terminal" evidence="8">
    <location>
        <begin position="232"/>
        <end position="306"/>
    </location>
</feature>
<dbReference type="PANTHER" id="PTHR46372:SF2">
    <property type="entry name" value="PROTEIN WVD2-LIKE 3"/>
    <property type="match status" value="1"/>
</dbReference>
<dbReference type="Proteomes" id="UP001630127">
    <property type="component" value="Unassembled WGS sequence"/>
</dbReference>
<dbReference type="InterPro" id="IPR044806">
    <property type="entry name" value="WVD2/WDL1-4"/>
</dbReference>
<dbReference type="AlphaFoldDB" id="A0ABD2YJI1"/>
<feature type="region of interest" description="Disordered" evidence="7">
    <location>
        <begin position="99"/>
        <end position="132"/>
    </location>
</feature>
<feature type="coiled-coil region" evidence="6">
    <location>
        <begin position="246"/>
        <end position="273"/>
    </location>
</feature>
<evidence type="ECO:0000256" key="7">
    <source>
        <dbReference type="SAM" id="MobiDB-lite"/>
    </source>
</evidence>
<protein>
    <recommendedName>
        <fullName evidence="8">TPX2 C-terminal domain-containing protein</fullName>
    </recommendedName>
</protein>
<evidence type="ECO:0000256" key="5">
    <source>
        <dbReference type="ARBA" id="ARBA00023212"/>
    </source>
</evidence>
<evidence type="ECO:0000256" key="1">
    <source>
        <dbReference type="ARBA" id="ARBA00004245"/>
    </source>
</evidence>
<dbReference type="Pfam" id="PF06886">
    <property type="entry name" value="TPX2"/>
    <property type="match status" value="1"/>
</dbReference>
<dbReference type="GO" id="GO:0005874">
    <property type="term" value="C:microtubule"/>
    <property type="evidence" value="ECO:0007669"/>
    <property type="project" value="UniProtKB-KW"/>
</dbReference>
<keyword evidence="4" id="KW-0493">Microtubule</keyword>
<dbReference type="PANTHER" id="PTHR46372">
    <property type="entry name" value="PROTEIN WVD2-LIKE 3"/>
    <property type="match status" value="1"/>
</dbReference>
<accession>A0ABD2YJI1</accession>
<comment type="similarity">
    <text evidence="2">Belongs to the TPX2 family.</text>
</comment>
<evidence type="ECO:0000313" key="10">
    <source>
        <dbReference type="Proteomes" id="UP001630127"/>
    </source>
</evidence>
<comment type="subcellular location">
    <subcellularLocation>
        <location evidence="1">Cytoplasm</location>
        <location evidence="1">Cytoskeleton</location>
    </subcellularLocation>
</comment>
<evidence type="ECO:0000256" key="3">
    <source>
        <dbReference type="ARBA" id="ARBA00022490"/>
    </source>
</evidence>
<evidence type="ECO:0000256" key="2">
    <source>
        <dbReference type="ARBA" id="ARBA00005885"/>
    </source>
</evidence>
<keyword evidence="5" id="KW-0206">Cytoskeleton</keyword>
<feature type="compositionally biased region" description="Polar residues" evidence="7">
    <location>
        <begin position="160"/>
        <end position="191"/>
    </location>
</feature>
<evidence type="ECO:0000256" key="4">
    <source>
        <dbReference type="ARBA" id="ARBA00022701"/>
    </source>
</evidence>
<keyword evidence="3" id="KW-0963">Cytoplasm</keyword>
<organism evidence="9 10">
    <name type="scientific">Cinchona calisaya</name>
    <dbReference type="NCBI Taxonomy" id="153742"/>
    <lineage>
        <taxon>Eukaryota</taxon>
        <taxon>Viridiplantae</taxon>
        <taxon>Streptophyta</taxon>
        <taxon>Embryophyta</taxon>
        <taxon>Tracheophyta</taxon>
        <taxon>Spermatophyta</taxon>
        <taxon>Magnoliopsida</taxon>
        <taxon>eudicotyledons</taxon>
        <taxon>Gunneridae</taxon>
        <taxon>Pentapetalae</taxon>
        <taxon>asterids</taxon>
        <taxon>lamiids</taxon>
        <taxon>Gentianales</taxon>
        <taxon>Rubiaceae</taxon>
        <taxon>Cinchonoideae</taxon>
        <taxon>Cinchoneae</taxon>
        <taxon>Cinchona</taxon>
    </lineage>
</organism>
<feature type="region of interest" description="Disordered" evidence="7">
    <location>
        <begin position="148"/>
        <end position="235"/>
    </location>
</feature>
<dbReference type="EMBL" id="JBJUIK010000013">
    <property type="protein sequence ID" value="KAL3506050.1"/>
    <property type="molecule type" value="Genomic_DNA"/>
</dbReference>
<proteinExistence type="inferred from homology"/>
<keyword evidence="10" id="KW-1185">Reference proteome</keyword>
<comment type="caution">
    <text evidence="9">The sequence shown here is derived from an EMBL/GenBank/DDBJ whole genome shotgun (WGS) entry which is preliminary data.</text>
</comment>
<sequence length="390" mass="42966">MGMEVTDIYMDKEPDCVVMYSSGTSQEANNTTTGAHHVVQTCEDVNGDIQSNLLGENAEVNEYELKECTSEKSVEISAIVQLENIKEQDIPMAKRQVGTIVEQKSESQEVKDDNKKSRASAKPKIKSASGNCKTKCTVPQPFALATAKRASVGARPVGTESDNGIASKISKMSTSKHLSAMRQNQSASPSVQRKPLQPNNKKHPDEEDSCSVASSILSSTRKSRTTTGSAPVFSCNERAEKRKEFYSKLEEKHQAMEAEKTQWEERTKEEKEASIKQFRKSLLFKASPMPSFYHEGPPPKAELKKQPPTRAKSPKLGRRKSCIEDKRIPTLNIYKDSVTVSSTNRKDCVDIQTGTTTCKSKDELVSGQIVVKSLASKIIGGVNRGIDFPS</sequence>
<feature type="compositionally biased region" description="Low complexity" evidence="7">
    <location>
        <begin position="214"/>
        <end position="229"/>
    </location>
</feature>
<keyword evidence="6" id="KW-0175">Coiled coil</keyword>
<feature type="region of interest" description="Disordered" evidence="7">
    <location>
        <begin position="289"/>
        <end position="318"/>
    </location>
</feature>
<evidence type="ECO:0000259" key="8">
    <source>
        <dbReference type="Pfam" id="PF06886"/>
    </source>
</evidence>
<dbReference type="InterPro" id="IPR027329">
    <property type="entry name" value="TPX2_C"/>
</dbReference>
<feature type="compositionally biased region" description="Basic and acidic residues" evidence="7">
    <location>
        <begin position="103"/>
        <end position="116"/>
    </location>
</feature>
<reference evidence="9 10" key="1">
    <citation type="submission" date="2024-11" db="EMBL/GenBank/DDBJ databases">
        <title>A near-complete genome assembly of Cinchona calisaya.</title>
        <authorList>
            <person name="Lian D.C."/>
            <person name="Zhao X.W."/>
            <person name="Wei L."/>
        </authorList>
    </citation>
    <scope>NUCLEOTIDE SEQUENCE [LARGE SCALE GENOMIC DNA]</scope>
    <source>
        <tissue evidence="9">Nenye</tissue>
    </source>
</reference>
<evidence type="ECO:0000256" key="6">
    <source>
        <dbReference type="SAM" id="Coils"/>
    </source>
</evidence>
<evidence type="ECO:0000313" key="9">
    <source>
        <dbReference type="EMBL" id="KAL3506050.1"/>
    </source>
</evidence>
<name>A0ABD2YJI1_9GENT</name>